<dbReference type="InterPro" id="IPR055404">
    <property type="entry name" value="ARM_KNTC1_2nd"/>
</dbReference>
<evidence type="ECO:0000313" key="19">
    <source>
        <dbReference type="Proteomes" id="UP000694402"/>
    </source>
</evidence>
<dbReference type="GO" id="GO:0051130">
    <property type="term" value="P:positive regulation of cellular component organization"/>
    <property type="evidence" value="ECO:0007669"/>
    <property type="project" value="UniProtKB-ARBA"/>
</dbReference>
<sequence>MWNDVELLINEDTNTGRLCNVREENSGLYQVDTLVKIASTEKVLSDPQLYSSSSSNCSIVVADSTVILFDLSYQTMLLHLDFDSDVDTVDDCLDGHFLVVCERNGNLHLIYVPQKSTLLTIALLKNVPSGKEKTYRHLILQEDKTSFGMYHLFLLTQDGFFHITNLALEKIQIAIEKMDIGALKELQSRFKTDFCSTKEIHGGGCNTAVMCNLGNEIHLMIGADGEAVLTHWRLDHSQGTMSLCQSLDSSLIPGVRKILVVDNLMYVLSTENILSLWDLHFLVMVCCWPDLSIHDFLLITECDSASIATQESASTKIITLTMQDKSQMRSLQVRSLPSMTVLYSLEVSSTACLVQTRISTDTIYLLEGIYENSRNSEEHISSVVMRCFTEALPENRLSRLLYKHKFEEAEKFAIAFELDVELVYKVKLDFVLEQLASASVGGNGQDVWSDLVEEAKTNLMKIMDEQYVVEYCLKAPWPTFDTAEKMLNHAASRCPSSQIQEALARLATFCCLHSLDKFNGISWIEFLNITDYVGDMLSHLREGDLKGAQHLWLRHEGEIAVQFDERVLDALLSSFPEDLPSQDLCLWLRSVIVPFVRRVVPRGQKIVARWLEQRARILELTEKGDWPQNGLNLAELGLPSLWMWIPSEDDYGSEEVEHLKSLVSNLRQLLDLYNKYNCRLSLSVFEKASVRSVAFLMLDKVPAPELIPATVEGSVRPYSLEHQLPLDELLLQYIKDLLERCSSQTTTLFTEWEAKAVAVLGCITDTDLVVDAVLEIMQKAVVPWTEVVERLVQQHLEMVGPKQELLKESYRLMEMRKLLRGYGIRNFNLSNNTQIMTLVRYILKQDLPTSLEDSLKLAGAYKLPTSQIHILYLIQLISQSQSEPCVTLLKKIAPEEAECVIERLANWARLELQDKDHVSEEHKKHQMVVAQVMVEALTFLQRIQKGDAFKSVDCENNLMMFKAIAHLQEDFDIFLTPNNYEDPKVRKQFQEYHITAYENTRARGPSKSKVTATPMVANDPDGKTKNISTEAGLRRLARQLQRTEQELWADLALRALGVGKVDKALKILSELYKHHGTTSTGKVLFSAAQKLCQMLEADVPMILPEGVDLPAVIHKLACQAVTVCHSDLLLDCVELCKSTRAAMDVYHQCQLSDNYGFIAKDLSLAAERDPYSQWSFQDVFKEDCIILDPVSVLPVQYEITNCLLPFSSDRKLYPLDCSCLSHCSFQQDANFLNPLLVPLASMHQMLQECSQLELALRLLVNSFGSCLQHVTSNIMNIKLGIQLYGPQALQKYRACLSDLRTTTLSSINAVAVALLHKVFNWRVVDCDLAIGLCTLLSKTEVFKILWKVIDNTWQNYDKILAVAMVGAHLCNLYSEQEERKKFLSVITDAEWGIELGKLGISIQSVFRQCPEMKSNLIPTLVKNKNTTPEIILQYCSTFDLNRDEVINQYITTLLQEEGGGAADPGAGQGEQPLGHADALERALQVIPMLHSTRNLTISLSAAILKLSPYNYERIEGVLRIIQTADEQITSISISQAIGLLQHLKSYKRISSPTDLESSHLLENGLEPSALANIRLPFHLLMQTTSYWKILSPELSEETFPTLLLISKLMKVNVDKLYMSAVNHVFEKSMKPLLLEQHKRRQKHTSSKETFKVAKTIMGYIHCIQNPEWAAATAHKIAQELPPGTEKTQSLKFCLALGDAWLKDPKLEEAARTKVETFLSKLKLQFQRSATENVLMSSQLNSPEHLKLTGQPARLIVILYEHSSVEQRFRGPAGQTHPDIHAVCKEIAAINSVDFLKIRSMLLEKWICKTGPAVAKDINNQDCVNDIQEDSDLMRVVYLLQIYSMDVGVCLLSPILSAETWPLSSSGPRLTFCHRSRALLCLIHIADPTTLETRLHIPKTQVQYYLKCYIYLSQLEDLNIPYTVESFLNSPKEGMVKGLWKNHSHEPQAVRLVADLSLEYQVFDPQLWNGLLQKLLGFNMISDLQKVLVALGAVPSLWQVSSFSRTWRSMILAPFVSASLPLSPQQQATLYRTFVLLLKCPFLLNLDLIGIANRFAQFSLPGFALGALLLIPCAKRKGQQIQGLLSACNPITILEQLDEHMNTGELAGVPSQIRDTVLMFICQNRQYQKLWKTKHFNLLKQHIVSSGDSNQVKNLVDYLISHSCEEDANSLAHEYLKHRERKGKLIPDMSPASSALKLSSISKAINSNEAPVKEKHARRIILGTHREKGAFTFWSYALGLPLSSNSILSWKFCHVVHKVLRDGHHNSLQDCMRHHSNIVETGQLWGNLHDRYGQLVALYAKLLCTKMEFHVKHSEIRANLEVTDEVLERVAGTDINNVLFVYCGVCYVLYIGVSSAVIRQLNTSIAISTLTSGQCRLSPLIQVIQDCSHLYHFTVKLLFKLHACLPADTLQGHRDRFHDQFHSLKTFFNKARDMMYFKRLIQIPKLPESPPNFLHAASLAKHARPVVVIPDEDEPEQVDDDDDDPEPLINVSDVTVPSMAVPQVRLIGHRVMTSEGNMAVCLLVHRDIQIENLKRDLELLRTDLERVKGEAQRYITQLKSQINSLEAELEEQRVQKQRALVENEQLRMELEATRRRNAEHESVQATFGEAETRAQATEQRYNKLKEKHTELVSSHAELLRKSADTVKMLSATQQTQEEVERTKQQLAFEVDRIKQDADMKLEEQKFEMEKLKREFEEKKAEVERVKGTLQSNEKQTRSMSALQAEKERLMHSVSEKEAALSALRHAAQLQQSSLQQERERSTRELGELQGRLQEKSSREEQLQQKLLEEQFSLLQGTVSEAESIIQDAVAKLDDPLHIRCTSSPDYLVSRADATLGSIDKVKRGHSDYLTNMGDVGGLLRALTQFSHLAADTIINGSATAHMAPTDHADRLTENCRGCATQSLQFLKDLKSKASLQRADPASIRIVVQKILRLGEELRPKGVDVRQDELGDLVDKEMAATSAAIEEAVRRIDEMMNQARKDTSGVKLEVNERILYSCTDLMKAIHLLVLTSTDLQKEIVEGGRGAATIKEFYARNSRWTEGLISASKAVGWGATQMVESADKVVLHTGKYEELIVCSHEIAASTAQLVASSKVKADRNSTKLTALQQASRRVNEMAANVVASTKTGQENLEDKDTMDFSGMSLIKLKMEEMESQVKVLELENQLGNERLRLGELRKKHYDIAGVPAAGLSEGNGLAPSSASEPSSPKPSKPSIMRKPALAQKPNLPPKNMVRAKMAGFVFMFRVVLAKETAT</sequence>
<keyword evidence="10" id="KW-0968">Cytoplasmic vesicle</keyword>
<evidence type="ECO:0000256" key="2">
    <source>
        <dbReference type="ARBA" id="ARBA00004556"/>
    </source>
</evidence>
<evidence type="ECO:0000256" key="13">
    <source>
        <dbReference type="ARBA" id="ARBA00073599"/>
    </source>
</evidence>
<dbReference type="InterPro" id="IPR055405">
    <property type="entry name" value="ARM_KNTC1_3rd"/>
</dbReference>
<dbReference type="Gene3D" id="6.10.250.920">
    <property type="match status" value="1"/>
</dbReference>
<dbReference type="PANTHER" id="PTHR15688">
    <property type="entry name" value="KINETOCHORE-ASSOCIATED PROTEIN 1"/>
    <property type="match status" value="1"/>
</dbReference>
<dbReference type="AlphaFoldDB" id="A0A8C8H1K2"/>
<evidence type="ECO:0000256" key="10">
    <source>
        <dbReference type="ARBA" id="ARBA00023329"/>
    </source>
</evidence>
<dbReference type="GO" id="GO:0030100">
    <property type="term" value="P:regulation of endocytosis"/>
    <property type="evidence" value="ECO:0007669"/>
    <property type="project" value="UniProtKB-ARBA"/>
</dbReference>
<dbReference type="GO" id="GO:0042803">
    <property type="term" value="F:protein homodimerization activity"/>
    <property type="evidence" value="ECO:0007669"/>
    <property type="project" value="UniProtKB-ARBA"/>
</dbReference>
<comment type="similarity">
    <text evidence="3">Belongs to the SLA2 family.</text>
</comment>
<evidence type="ECO:0000259" key="17">
    <source>
        <dbReference type="PROSITE" id="PS50945"/>
    </source>
</evidence>
<feature type="compositionally biased region" description="Basic and acidic residues" evidence="15">
    <location>
        <begin position="2696"/>
        <end position="2705"/>
    </location>
</feature>
<proteinExistence type="inferred from homology"/>
<dbReference type="GO" id="GO:0030837">
    <property type="term" value="P:negative regulation of actin filament polymerization"/>
    <property type="evidence" value="ECO:0007669"/>
    <property type="project" value="UniProtKB-ARBA"/>
</dbReference>
<dbReference type="Pfam" id="PF24506">
    <property type="entry name" value="KNTC1_N"/>
    <property type="match status" value="1"/>
</dbReference>
<dbReference type="GO" id="GO:0006898">
    <property type="term" value="P:receptor-mediated endocytosis"/>
    <property type="evidence" value="ECO:0007669"/>
    <property type="project" value="UniProtKB-ARBA"/>
</dbReference>
<dbReference type="Gene3D" id="1.20.1410.10">
    <property type="entry name" value="I/LWEQ domain"/>
    <property type="match status" value="1"/>
</dbReference>
<comment type="subcellular location">
    <subcellularLocation>
        <location evidence="2">Cytoplasm</location>
        <location evidence="2">Perinuclear region</location>
    </subcellularLocation>
    <subcellularLocation>
        <location evidence="1">Cytoplasmic vesicle membrane</location>
    </subcellularLocation>
</comment>
<dbReference type="GO" id="GO:0051015">
    <property type="term" value="F:actin filament binding"/>
    <property type="evidence" value="ECO:0007669"/>
    <property type="project" value="UniProtKB-ARBA"/>
</dbReference>
<evidence type="ECO:0000256" key="3">
    <source>
        <dbReference type="ARBA" id="ARBA00010135"/>
    </source>
</evidence>
<dbReference type="GO" id="GO:0005543">
    <property type="term" value="F:phospholipid binding"/>
    <property type="evidence" value="ECO:0007669"/>
    <property type="project" value="InterPro"/>
</dbReference>
<evidence type="ECO:0000256" key="7">
    <source>
        <dbReference type="ARBA" id="ARBA00023054"/>
    </source>
</evidence>
<dbReference type="InterPro" id="IPR055402">
    <property type="entry name" value="KNTC1_N"/>
</dbReference>
<dbReference type="Pfam" id="PF07651">
    <property type="entry name" value="ANTH"/>
    <property type="match status" value="1"/>
</dbReference>
<feature type="region of interest" description="Disordered" evidence="15">
    <location>
        <begin position="2748"/>
        <end position="2775"/>
    </location>
</feature>
<feature type="domain" description="I/LWEQ" evidence="17">
    <location>
        <begin position="2940"/>
        <end position="3181"/>
    </location>
</feature>
<dbReference type="CDD" id="cd17014">
    <property type="entry name" value="ANTH_N_HIP1R"/>
    <property type="match status" value="1"/>
</dbReference>
<dbReference type="Pfam" id="PF24520">
    <property type="entry name" value="ARM_KNTC1_1st"/>
    <property type="match status" value="1"/>
</dbReference>
<reference evidence="18" key="2">
    <citation type="submission" date="2025-09" db="UniProtKB">
        <authorList>
            <consortium name="Ensembl"/>
        </authorList>
    </citation>
    <scope>IDENTIFICATION</scope>
</reference>
<evidence type="ECO:0000256" key="15">
    <source>
        <dbReference type="SAM" id="MobiDB-lite"/>
    </source>
</evidence>
<dbReference type="Ensembl" id="ENSOTST00005063313.2">
    <property type="protein sequence ID" value="ENSOTSP00005058163.2"/>
    <property type="gene ID" value="ENSOTSG00005028051.2"/>
</dbReference>
<keyword evidence="7 14" id="KW-0175">Coiled coil</keyword>
<reference evidence="18" key="1">
    <citation type="submission" date="2025-08" db="UniProtKB">
        <authorList>
            <consortium name="Ensembl"/>
        </authorList>
    </citation>
    <scope>IDENTIFICATION</scope>
</reference>
<feature type="compositionally biased region" description="Basic and acidic residues" evidence="15">
    <location>
        <begin position="2755"/>
        <end position="2775"/>
    </location>
</feature>
<dbReference type="InterPro" id="IPR032422">
    <property type="entry name" value="HIP1_clath-bd"/>
</dbReference>
<dbReference type="GO" id="GO:0031267">
    <property type="term" value="F:small GTPase binding"/>
    <property type="evidence" value="ECO:0007669"/>
    <property type="project" value="TreeGrafter"/>
</dbReference>
<dbReference type="GO" id="GO:0007094">
    <property type="term" value="P:mitotic spindle assembly checkpoint signaling"/>
    <property type="evidence" value="ECO:0007669"/>
    <property type="project" value="TreeGrafter"/>
</dbReference>
<gene>
    <name evidence="18" type="primary">KNTC1</name>
</gene>
<dbReference type="GO" id="GO:1990423">
    <property type="term" value="C:RZZ complex"/>
    <property type="evidence" value="ECO:0007669"/>
    <property type="project" value="TreeGrafter"/>
</dbReference>
<evidence type="ECO:0000256" key="4">
    <source>
        <dbReference type="ARBA" id="ARBA00022490"/>
    </source>
</evidence>
<dbReference type="Pfam" id="PF24515">
    <property type="entry name" value="ARM_KNTC1_3rd"/>
    <property type="match status" value="1"/>
</dbReference>
<comment type="subunit">
    <text evidence="12">Homodimer. Interacts with actin; homodimerization promotes actin binding. Interacts with CLTB. Interacts with HIP1. Interacts (via ENTH and I/LWEQ domains) with BCL2L10.</text>
</comment>
<dbReference type="FunFam" id="1.20.5.1700:FF:000002">
    <property type="entry name" value="Huntingtin interacting protein 1"/>
    <property type="match status" value="1"/>
</dbReference>
<dbReference type="FunFam" id="1.25.40.90:FF:000012">
    <property type="entry name" value="Huntingtin interacting protein 1-related"/>
    <property type="match status" value="1"/>
</dbReference>
<dbReference type="GO" id="GO:0030136">
    <property type="term" value="C:clathrin-coated vesicle"/>
    <property type="evidence" value="ECO:0007669"/>
    <property type="project" value="UniProtKB-ARBA"/>
</dbReference>
<dbReference type="Gene3D" id="1.20.5.1700">
    <property type="match status" value="1"/>
</dbReference>
<keyword evidence="9" id="KW-0009">Actin-binding</keyword>
<dbReference type="InterPro" id="IPR036322">
    <property type="entry name" value="WD40_repeat_dom_sf"/>
</dbReference>
<protein>
    <recommendedName>
        <fullName evidence="13">Huntingtin-interacting protein 1-related protein</fullName>
    </recommendedName>
</protein>
<dbReference type="Proteomes" id="UP000694402">
    <property type="component" value="Unassembled WGS sequence"/>
</dbReference>
<evidence type="ECO:0000256" key="9">
    <source>
        <dbReference type="ARBA" id="ARBA00023203"/>
    </source>
</evidence>
<feature type="region of interest" description="Disordered" evidence="15">
    <location>
        <begin position="3187"/>
        <end position="3226"/>
    </location>
</feature>
<evidence type="ECO:0000256" key="12">
    <source>
        <dbReference type="ARBA" id="ARBA00061714"/>
    </source>
</evidence>
<dbReference type="Pfam" id="PF24516">
    <property type="entry name" value="ARM_KNTC1_2nd"/>
    <property type="match status" value="1"/>
</dbReference>
<evidence type="ECO:0000256" key="8">
    <source>
        <dbReference type="ARBA" id="ARBA00023136"/>
    </source>
</evidence>
<evidence type="ECO:0000259" key="16">
    <source>
        <dbReference type="PROSITE" id="PS50942"/>
    </source>
</evidence>
<dbReference type="SMART" id="SM00273">
    <property type="entry name" value="ENTH"/>
    <property type="match status" value="1"/>
</dbReference>
<accession>A0A8C8H1K2</accession>
<dbReference type="SUPFAM" id="SSF48464">
    <property type="entry name" value="ENTH/VHS domain"/>
    <property type="match status" value="1"/>
</dbReference>
<keyword evidence="6" id="KW-0007">Acetylation</keyword>
<dbReference type="InterPro" id="IPR008942">
    <property type="entry name" value="ENTH_VHS"/>
</dbReference>
<dbReference type="GO" id="GO:0030659">
    <property type="term" value="C:cytoplasmic vesicle membrane"/>
    <property type="evidence" value="ECO:0007669"/>
    <property type="project" value="UniProtKB-SubCell"/>
</dbReference>
<keyword evidence="5" id="KW-0254">Endocytosis</keyword>
<evidence type="ECO:0000256" key="11">
    <source>
        <dbReference type="ARBA" id="ARBA00059997"/>
    </source>
</evidence>
<dbReference type="PANTHER" id="PTHR15688:SF1">
    <property type="entry name" value="KINETOCHORE-ASSOCIATED PROTEIN 1"/>
    <property type="match status" value="1"/>
</dbReference>
<feature type="compositionally biased region" description="Polar residues" evidence="15">
    <location>
        <begin position="2707"/>
        <end position="2718"/>
    </location>
</feature>
<comment type="function">
    <text evidence="11">Component of clathrin-coated pits and vesicles, that may link the endocytic machinery to the actin cytoskeleton. Binds 3-phosphoinositides (via ENTH domain). May act through the ENTH domain to promote cell survival by stabilizing receptor tyrosine kinases following ligand-induced endocytosis.</text>
</comment>
<dbReference type="Pfam" id="PF10493">
    <property type="entry name" value="Rod_C"/>
    <property type="match status" value="1"/>
</dbReference>
<dbReference type="GO" id="GO:0005828">
    <property type="term" value="C:kinetochore microtubule"/>
    <property type="evidence" value="ECO:0007669"/>
    <property type="project" value="TreeGrafter"/>
</dbReference>
<evidence type="ECO:0000313" key="18">
    <source>
        <dbReference type="Ensembl" id="ENSOTSP00005058163.2"/>
    </source>
</evidence>
<dbReference type="Pfam" id="PF01608">
    <property type="entry name" value="I_LWEQ"/>
    <property type="match status" value="1"/>
</dbReference>
<dbReference type="GO" id="GO:0030276">
    <property type="term" value="F:clathrin binding"/>
    <property type="evidence" value="ECO:0007669"/>
    <property type="project" value="UniProtKB-ARBA"/>
</dbReference>
<dbReference type="GO" id="GO:0051050">
    <property type="term" value="P:positive regulation of transport"/>
    <property type="evidence" value="ECO:0007669"/>
    <property type="project" value="UniProtKB-ARBA"/>
</dbReference>
<dbReference type="FunFam" id="1.20.1410.10:FF:000002">
    <property type="entry name" value="Huntingtin interacting protein 1"/>
    <property type="match status" value="1"/>
</dbReference>
<keyword evidence="4" id="KW-0963">Cytoplasm</keyword>
<evidence type="ECO:0000256" key="1">
    <source>
        <dbReference type="ARBA" id="ARBA00004156"/>
    </source>
</evidence>
<keyword evidence="8" id="KW-0472">Membrane</keyword>
<dbReference type="InterPro" id="IPR019527">
    <property type="entry name" value="RZZ-complex_KNTC1/ROD_C"/>
</dbReference>
<evidence type="ECO:0000256" key="6">
    <source>
        <dbReference type="ARBA" id="ARBA00022990"/>
    </source>
</evidence>
<feature type="domain" description="ENTH" evidence="16">
    <location>
        <begin position="2188"/>
        <end position="2316"/>
    </location>
</feature>
<dbReference type="InterPro" id="IPR035964">
    <property type="entry name" value="I/LWEQ_dom_sf"/>
</dbReference>
<feature type="region of interest" description="Disordered" evidence="15">
    <location>
        <begin position="2696"/>
        <end position="2718"/>
    </location>
</feature>
<dbReference type="GO" id="GO:0000070">
    <property type="term" value="P:mitotic sister chromatid segregation"/>
    <property type="evidence" value="ECO:0007669"/>
    <property type="project" value="TreeGrafter"/>
</dbReference>
<dbReference type="SMART" id="SM00307">
    <property type="entry name" value="ILWEQ"/>
    <property type="match status" value="1"/>
</dbReference>
<feature type="region of interest" description="Disordered" evidence="15">
    <location>
        <begin position="1003"/>
        <end position="1024"/>
    </location>
</feature>
<feature type="coiled-coil region" evidence="14">
    <location>
        <begin position="3140"/>
        <end position="3176"/>
    </location>
</feature>
<dbReference type="GO" id="GO:0048471">
    <property type="term" value="C:perinuclear region of cytoplasm"/>
    <property type="evidence" value="ECO:0007669"/>
    <property type="project" value="UniProtKB-SubCell"/>
</dbReference>
<keyword evidence="19" id="KW-1185">Reference proteome</keyword>
<dbReference type="PROSITE" id="PS50942">
    <property type="entry name" value="ENTH"/>
    <property type="match status" value="1"/>
</dbReference>
<dbReference type="InterPro" id="IPR011417">
    <property type="entry name" value="ANTH_dom"/>
</dbReference>
<dbReference type="Gene3D" id="1.25.40.90">
    <property type="match status" value="1"/>
</dbReference>
<dbReference type="InterPro" id="IPR055403">
    <property type="entry name" value="ARM_KNTC1_1st"/>
</dbReference>
<evidence type="ECO:0000256" key="5">
    <source>
        <dbReference type="ARBA" id="ARBA00022583"/>
    </source>
</evidence>
<name>A0A8C8H1K2_ONCTS</name>
<dbReference type="Pfam" id="PF16515">
    <property type="entry name" value="HIP1_clath_bdg"/>
    <property type="match status" value="1"/>
</dbReference>
<dbReference type="GO" id="GO:0061024">
    <property type="term" value="P:membrane organization"/>
    <property type="evidence" value="ECO:0007669"/>
    <property type="project" value="UniProtKB-ARBA"/>
</dbReference>
<dbReference type="InterPro" id="IPR013809">
    <property type="entry name" value="ENTH"/>
</dbReference>
<dbReference type="PROSITE" id="PS50945">
    <property type="entry name" value="I_LWEQ"/>
    <property type="match status" value="1"/>
</dbReference>
<organism evidence="18 19">
    <name type="scientific">Oncorhynchus tshawytscha</name>
    <name type="common">Chinook salmon</name>
    <name type="synonym">Salmo tshawytscha</name>
    <dbReference type="NCBI Taxonomy" id="74940"/>
    <lineage>
        <taxon>Eukaryota</taxon>
        <taxon>Metazoa</taxon>
        <taxon>Chordata</taxon>
        <taxon>Craniata</taxon>
        <taxon>Vertebrata</taxon>
        <taxon>Euteleostomi</taxon>
        <taxon>Actinopterygii</taxon>
        <taxon>Neopterygii</taxon>
        <taxon>Teleostei</taxon>
        <taxon>Protacanthopterygii</taxon>
        <taxon>Salmoniformes</taxon>
        <taxon>Salmonidae</taxon>
        <taxon>Salmoninae</taxon>
        <taxon>Oncorhynchus</taxon>
    </lineage>
</organism>
<dbReference type="InterPro" id="IPR002558">
    <property type="entry name" value="ILWEQ_dom"/>
</dbReference>
<dbReference type="GeneTree" id="ENSGT00390000007883"/>
<dbReference type="GO" id="GO:1903394">
    <property type="term" value="P:protein localization to kinetochore involved in kinetochore assembly"/>
    <property type="evidence" value="ECO:0007669"/>
    <property type="project" value="TreeGrafter"/>
</dbReference>
<dbReference type="SUPFAM" id="SSF109885">
    <property type="entry name" value="I/LWEQ domain"/>
    <property type="match status" value="1"/>
</dbReference>
<dbReference type="InterPro" id="IPR052802">
    <property type="entry name" value="KNTC1"/>
</dbReference>
<evidence type="ECO:0000256" key="14">
    <source>
        <dbReference type="SAM" id="Coils"/>
    </source>
</evidence>
<dbReference type="SUPFAM" id="SSF50978">
    <property type="entry name" value="WD40 repeat-like"/>
    <property type="match status" value="1"/>
</dbReference>